<dbReference type="EMBL" id="ASGP02000009">
    <property type="protein sequence ID" value="KAH9491165.1"/>
    <property type="molecule type" value="Genomic_DNA"/>
</dbReference>
<keyword evidence="2" id="KW-1133">Transmembrane helix</keyword>
<name>A0A922HKP4_DERFA</name>
<proteinExistence type="predicted"/>
<keyword evidence="2" id="KW-0472">Membrane</keyword>
<evidence type="ECO:0000256" key="2">
    <source>
        <dbReference type="SAM" id="Phobius"/>
    </source>
</evidence>
<evidence type="ECO:0000313" key="4">
    <source>
        <dbReference type="Proteomes" id="UP000790347"/>
    </source>
</evidence>
<organism evidence="3 4">
    <name type="scientific">Dermatophagoides farinae</name>
    <name type="common">American house dust mite</name>
    <dbReference type="NCBI Taxonomy" id="6954"/>
    <lineage>
        <taxon>Eukaryota</taxon>
        <taxon>Metazoa</taxon>
        <taxon>Ecdysozoa</taxon>
        <taxon>Arthropoda</taxon>
        <taxon>Chelicerata</taxon>
        <taxon>Arachnida</taxon>
        <taxon>Acari</taxon>
        <taxon>Acariformes</taxon>
        <taxon>Sarcoptiformes</taxon>
        <taxon>Astigmata</taxon>
        <taxon>Psoroptidia</taxon>
        <taxon>Analgoidea</taxon>
        <taxon>Pyroglyphidae</taxon>
        <taxon>Dermatophagoidinae</taxon>
        <taxon>Dermatophagoides</taxon>
    </lineage>
</organism>
<protein>
    <submittedName>
        <fullName evidence="3">Uncharacterized protein</fullName>
    </submittedName>
</protein>
<sequence length="67" mass="7698">MRTQVNGRWLLLQSSFAIFYFPASTCYIRLYMFVVERMYKSNTPLPPPPPPPPPSSTFIQVTSGFPK</sequence>
<feature type="region of interest" description="Disordered" evidence="1">
    <location>
        <begin position="44"/>
        <end position="67"/>
    </location>
</feature>
<feature type="compositionally biased region" description="Pro residues" evidence="1">
    <location>
        <begin position="44"/>
        <end position="55"/>
    </location>
</feature>
<feature type="compositionally biased region" description="Polar residues" evidence="1">
    <location>
        <begin position="56"/>
        <end position="67"/>
    </location>
</feature>
<keyword evidence="4" id="KW-1185">Reference proteome</keyword>
<gene>
    <name evidence="3" type="ORF">DERF_015897</name>
</gene>
<feature type="transmembrane region" description="Helical" evidence="2">
    <location>
        <begin position="12"/>
        <end position="32"/>
    </location>
</feature>
<keyword evidence="2" id="KW-0812">Transmembrane</keyword>
<evidence type="ECO:0000256" key="1">
    <source>
        <dbReference type="SAM" id="MobiDB-lite"/>
    </source>
</evidence>
<dbReference type="AlphaFoldDB" id="A0A922HKP4"/>
<comment type="caution">
    <text evidence="3">The sequence shown here is derived from an EMBL/GenBank/DDBJ whole genome shotgun (WGS) entry which is preliminary data.</text>
</comment>
<reference evidence="3" key="2">
    <citation type="journal article" date="2022" name="Res Sq">
        <title>Comparative Genomics Reveals Insights into the Divergent Evolution of Astigmatic Mites and Household Pest Adaptations.</title>
        <authorList>
            <person name="Xiong Q."/>
            <person name="Wan A.T.-Y."/>
            <person name="Liu X.-Y."/>
            <person name="Fung C.S.-H."/>
            <person name="Xiao X."/>
            <person name="Malainual N."/>
            <person name="Hou J."/>
            <person name="Wang L."/>
            <person name="Wang M."/>
            <person name="Yang K."/>
            <person name="Cui Y."/>
            <person name="Leung E."/>
            <person name="Nong W."/>
            <person name="Shin S.-K."/>
            <person name="Au S."/>
            <person name="Jeong K.Y."/>
            <person name="Chew F.T."/>
            <person name="Hui J."/>
            <person name="Leung T.F."/>
            <person name="Tungtrongchitr A."/>
            <person name="Zhong N."/>
            <person name="Liu Z."/>
            <person name="Tsui S."/>
        </authorList>
    </citation>
    <scope>NUCLEOTIDE SEQUENCE</scope>
    <source>
        <strain evidence="3">Derf</strain>
        <tissue evidence="3">Whole organism</tissue>
    </source>
</reference>
<dbReference type="Proteomes" id="UP000790347">
    <property type="component" value="Unassembled WGS sequence"/>
</dbReference>
<accession>A0A922HKP4</accession>
<reference evidence="3" key="1">
    <citation type="submission" date="2013-05" db="EMBL/GenBank/DDBJ databases">
        <authorList>
            <person name="Yim A.K.Y."/>
            <person name="Chan T.F."/>
            <person name="Ji K.M."/>
            <person name="Liu X.Y."/>
            <person name="Zhou J.W."/>
            <person name="Li R.Q."/>
            <person name="Yang K.Y."/>
            <person name="Li J."/>
            <person name="Li M."/>
            <person name="Law P.T.W."/>
            <person name="Wu Y.L."/>
            <person name="Cai Z.L."/>
            <person name="Qin H."/>
            <person name="Bao Y."/>
            <person name="Leung R.K.K."/>
            <person name="Ng P.K.S."/>
            <person name="Zou J."/>
            <person name="Zhong X.J."/>
            <person name="Ran P.X."/>
            <person name="Zhong N.S."/>
            <person name="Liu Z.G."/>
            <person name="Tsui S.K.W."/>
        </authorList>
    </citation>
    <scope>NUCLEOTIDE SEQUENCE</scope>
    <source>
        <strain evidence="3">Derf</strain>
        <tissue evidence="3">Whole organism</tissue>
    </source>
</reference>
<evidence type="ECO:0000313" key="3">
    <source>
        <dbReference type="EMBL" id="KAH9491165.1"/>
    </source>
</evidence>